<feature type="non-terminal residue" evidence="1">
    <location>
        <position position="222"/>
    </location>
</feature>
<comment type="caution">
    <text evidence="1">The sequence shown here is derived from an EMBL/GenBank/DDBJ whole genome shotgun (WGS) entry which is preliminary data.</text>
</comment>
<name>K1TXP0_9ZZZZ</name>
<gene>
    <name evidence="1" type="ORF">OBE_03637</name>
</gene>
<protein>
    <submittedName>
        <fullName evidence="1">AAA ATPase</fullName>
    </submittedName>
</protein>
<evidence type="ECO:0000313" key="1">
    <source>
        <dbReference type="EMBL" id="EKC70945.1"/>
    </source>
</evidence>
<dbReference type="EMBL" id="AJWZ01002444">
    <property type="protein sequence ID" value="EKC70945.1"/>
    <property type="molecule type" value="Genomic_DNA"/>
</dbReference>
<accession>K1TXP0</accession>
<dbReference type="AlphaFoldDB" id="K1TXP0"/>
<sequence length="222" mass="26217">MIENRVRKKYTKFCEKELLDIDDAGNINNYGNESIFVMVASLYAMKYGDELVELIDKVEDNWDKNCLIDDYYSSFIWRSSHITYDNFFEMINKYPADRRRVWDVFIENSVKEKSDLNALGLTKLLNQYPMNKRDLLWTMVINDFDENNRMISLAHYIEAGNTLDGMSDNKAFLLTITYTWMLSSSNRNLRDRVSKAVIEVLKDHFSVCVKLLELFKDVNDPY</sequence>
<organism evidence="1">
    <name type="scientific">human gut metagenome</name>
    <dbReference type="NCBI Taxonomy" id="408170"/>
    <lineage>
        <taxon>unclassified sequences</taxon>
        <taxon>metagenomes</taxon>
        <taxon>organismal metagenomes</taxon>
    </lineage>
</organism>
<reference evidence="1" key="1">
    <citation type="journal article" date="2013" name="Environ. Microbiol.">
        <title>Microbiota from the distal guts of lean and obese adolescents exhibit partial functional redundancy besides clear differences in community structure.</title>
        <authorList>
            <person name="Ferrer M."/>
            <person name="Ruiz A."/>
            <person name="Lanza F."/>
            <person name="Haange S.B."/>
            <person name="Oberbach A."/>
            <person name="Till H."/>
            <person name="Bargiela R."/>
            <person name="Campoy C."/>
            <person name="Segura M.T."/>
            <person name="Richter M."/>
            <person name="von Bergen M."/>
            <person name="Seifert J."/>
            <person name="Suarez A."/>
        </authorList>
    </citation>
    <scope>NUCLEOTIDE SEQUENCE</scope>
</reference>
<proteinExistence type="predicted"/>